<dbReference type="NCBIfam" id="TIGR03593">
    <property type="entry name" value="yidC_nterm"/>
    <property type="match status" value="1"/>
</dbReference>
<dbReference type="Pfam" id="PF14849">
    <property type="entry name" value="YidC_periplas"/>
    <property type="match status" value="1"/>
</dbReference>
<name>A0A5C4S975_CHLTI</name>
<evidence type="ECO:0000256" key="3">
    <source>
        <dbReference type="ARBA" id="ARBA00015325"/>
    </source>
</evidence>
<evidence type="ECO:0000259" key="14">
    <source>
        <dbReference type="Pfam" id="PF02096"/>
    </source>
</evidence>
<evidence type="ECO:0000256" key="10">
    <source>
        <dbReference type="ARBA" id="ARBA00023186"/>
    </source>
</evidence>
<comment type="caution">
    <text evidence="16">The sequence shown here is derived from an EMBL/GenBank/DDBJ whole genome shotgun (WGS) entry which is preliminary data.</text>
</comment>
<dbReference type="PANTHER" id="PTHR12428">
    <property type="entry name" value="OXA1"/>
    <property type="match status" value="1"/>
</dbReference>
<comment type="subunit">
    <text evidence="13">Interacts with the Sec translocase complex via SecD. Specifically interacts with transmembrane segments of nascent integral membrane proteins during membrane integration.</text>
</comment>
<feature type="transmembrane region" description="Helical" evidence="13">
    <location>
        <begin position="523"/>
        <end position="544"/>
    </location>
</feature>
<evidence type="ECO:0000313" key="17">
    <source>
        <dbReference type="Proteomes" id="UP000308271"/>
    </source>
</evidence>
<keyword evidence="17" id="KW-1185">Reference proteome</keyword>
<feature type="domain" description="Membrane insertase YidC N-terminal" evidence="15">
    <location>
        <begin position="78"/>
        <end position="348"/>
    </location>
</feature>
<reference evidence="16 17" key="1">
    <citation type="submission" date="2019-05" db="EMBL/GenBank/DDBJ databases">
        <title>Draft Whole-Genome sequence of the green sulfur bacterium Chlorobaculum thiosulfatiphilum DSM 249.</title>
        <authorList>
            <person name="Meyer T.E."/>
            <person name="Kyndt J.A."/>
        </authorList>
    </citation>
    <scope>NUCLEOTIDE SEQUENCE [LARGE SCALE GENOMIC DNA]</scope>
    <source>
        <strain evidence="16 17">DSM 249</strain>
    </source>
</reference>
<evidence type="ECO:0000259" key="15">
    <source>
        <dbReference type="Pfam" id="PF14849"/>
    </source>
</evidence>
<feature type="transmembrane region" description="Helical" evidence="13">
    <location>
        <begin position="366"/>
        <end position="386"/>
    </location>
</feature>
<comment type="function">
    <text evidence="13">Required for the insertion and/or proper folding and/or complex formation of integral membrane proteins into the membrane. Involved in integration of membrane proteins that insert both dependently and independently of the Sec translocase complex, as well as at least some lipoproteins. Aids folding of multispanning membrane proteins.</text>
</comment>
<comment type="similarity">
    <text evidence="2 13">Belongs to the OXA1/ALB3/YidC family. Type 1 subfamily.</text>
</comment>
<keyword evidence="6 13" id="KW-0812">Transmembrane</keyword>
<dbReference type="Proteomes" id="UP000308271">
    <property type="component" value="Unassembled WGS sequence"/>
</dbReference>
<dbReference type="InterPro" id="IPR028055">
    <property type="entry name" value="YidC/Oxa/ALB_C"/>
</dbReference>
<evidence type="ECO:0000256" key="7">
    <source>
        <dbReference type="ARBA" id="ARBA00022927"/>
    </source>
</evidence>
<sequence>MDRNSVIGFALIAAIMIVWLQFMKPEQKLGLEKATAPREAVQKTPTDSLPAPAMAAATAKADSFGSFAQASVGTEKTITVNNDLFTAKLSSKGATLKSLVLKKHFDVNGKPFNLVSSSDKGALSMLFLSSDGRRIDTRDLYFRSLDAKTSETVTGKEKLSVSYVLDVDAARSITVTYTFSGDSYVVDYDLKLNGFGSTIAGNEYQLNWDGGLVYSEKDHKDESANALAGAYLGGGLLKLDASDAKKSYREEESGKAEWIAVRNKYFVSAIIPQRSTEGVYLQGSKMAGSEVENYVAALKMAVPAGQNVVDDHYRLYVGPLDYNTVRSLGIGLEKIMDFGWEWLTRPFAEYLILPIFNWMNKYVTNYGLIIIIFAFLIKLVTWPLSLASTKSMKKMSALQPMMQELQEKYKDNPAKLQSELGRIYKEAGVNPLGGCLPTVIQMPLLFAMFYVFRSSIQLRQHGFLWAKDLSVPDSIFDFGFAIPLYGDHIAVMPILMAVTVFLQQKITPTAQSNEQMKIMLWMFPAMMLLFFNNMPAGLGLYYLMFNVFSIAQQAYINATVSDEDKAAAAMQVAAASKPAQGSKKGGKKK</sequence>
<dbReference type="InterPro" id="IPR038221">
    <property type="entry name" value="YidC_periplasmic_sf"/>
</dbReference>
<dbReference type="InterPro" id="IPR028053">
    <property type="entry name" value="Membr_insert_YidC_N"/>
</dbReference>
<dbReference type="AlphaFoldDB" id="A0A5C4S975"/>
<accession>A0A5C4S975</accession>
<dbReference type="GO" id="GO:0005886">
    <property type="term" value="C:plasma membrane"/>
    <property type="evidence" value="ECO:0007669"/>
    <property type="project" value="UniProtKB-SubCell"/>
</dbReference>
<evidence type="ECO:0000256" key="9">
    <source>
        <dbReference type="ARBA" id="ARBA00023136"/>
    </source>
</evidence>
<protein>
    <recommendedName>
        <fullName evidence="3 13">Membrane protein insertase YidC</fullName>
    </recommendedName>
    <alternativeName>
        <fullName evidence="12 13">Foldase YidC</fullName>
    </alternativeName>
    <alternativeName>
        <fullName evidence="11 13">Membrane integrase YidC</fullName>
    </alternativeName>
    <alternativeName>
        <fullName evidence="13">Membrane protein YidC</fullName>
    </alternativeName>
</protein>
<evidence type="ECO:0000256" key="11">
    <source>
        <dbReference type="ARBA" id="ARBA00033245"/>
    </source>
</evidence>
<feature type="transmembrane region" description="Helical" evidence="13">
    <location>
        <begin position="478"/>
        <end position="502"/>
    </location>
</feature>
<dbReference type="RefSeq" id="WP_139456399.1">
    <property type="nucleotide sequence ID" value="NZ_VDCH01000005.1"/>
</dbReference>
<dbReference type="OrthoDB" id="9780552at2"/>
<dbReference type="InterPro" id="IPR047196">
    <property type="entry name" value="YidC_ALB_C"/>
</dbReference>
<feature type="domain" description="Membrane insertase YidC/Oxa/ALB C-terminal" evidence="14">
    <location>
        <begin position="366"/>
        <end position="557"/>
    </location>
</feature>
<dbReference type="PRINTS" id="PR01900">
    <property type="entry name" value="YIDCPROTEIN"/>
</dbReference>
<evidence type="ECO:0000256" key="4">
    <source>
        <dbReference type="ARBA" id="ARBA00022448"/>
    </source>
</evidence>
<keyword evidence="10 13" id="KW-0143">Chaperone</keyword>
<gene>
    <name evidence="13 16" type="primary">yidC</name>
    <name evidence="16" type="ORF">FGF66_03920</name>
</gene>
<evidence type="ECO:0000256" key="5">
    <source>
        <dbReference type="ARBA" id="ARBA00022475"/>
    </source>
</evidence>
<keyword evidence="8 13" id="KW-1133">Transmembrane helix</keyword>
<dbReference type="GO" id="GO:0032977">
    <property type="term" value="F:membrane insertase activity"/>
    <property type="evidence" value="ECO:0007669"/>
    <property type="project" value="InterPro"/>
</dbReference>
<dbReference type="Pfam" id="PF02096">
    <property type="entry name" value="60KD_IMP"/>
    <property type="match status" value="1"/>
</dbReference>
<dbReference type="Gene3D" id="2.70.98.90">
    <property type="match status" value="1"/>
</dbReference>
<comment type="subcellular location">
    <subcellularLocation>
        <location evidence="1">Cell inner membrane</location>
        <topology evidence="1">Multi-pass membrane protein</topology>
    </subcellularLocation>
    <subcellularLocation>
        <location evidence="13">Cell membrane</location>
        <topology evidence="13">Multi-pass membrane protein</topology>
    </subcellularLocation>
</comment>
<evidence type="ECO:0000256" key="12">
    <source>
        <dbReference type="ARBA" id="ARBA00033342"/>
    </source>
</evidence>
<feature type="transmembrane region" description="Helical" evidence="13">
    <location>
        <begin position="6"/>
        <end position="23"/>
    </location>
</feature>
<dbReference type="PANTHER" id="PTHR12428:SF65">
    <property type="entry name" value="CYTOCHROME C OXIDASE ASSEMBLY PROTEIN COX18, MITOCHONDRIAL"/>
    <property type="match status" value="1"/>
</dbReference>
<dbReference type="GO" id="GO:0015031">
    <property type="term" value="P:protein transport"/>
    <property type="evidence" value="ECO:0007669"/>
    <property type="project" value="UniProtKB-KW"/>
</dbReference>
<keyword evidence="4 13" id="KW-0813">Transport</keyword>
<dbReference type="InterPro" id="IPR019998">
    <property type="entry name" value="Membr_insert_YidC"/>
</dbReference>
<dbReference type="EMBL" id="VDCH01000005">
    <property type="protein sequence ID" value="TNJ39519.1"/>
    <property type="molecule type" value="Genomic_DNA"/>
</dbReference>
<keyword evidence="9 13" id="KW-0472">Membrane</keyword>
<proteinExistence type="inferred from homology"/>
<dbReference type="HAMAP" id="MF_01810">
    <property type="entry name" value="YidC_type1"/>
    <property type="match status" value="1"/>
</dbReference>
<dbReference type="NCBIfam" id="TIGR03592">
    <property type="entry name" value="yidC_oxa1_cterm"/>
    <property type="match status" value="1"/>
</dbReference>
<evidence type="ECO:0000256" key="13">
    <source>
        <dbReference type="HAMAP-Rule" id="MF_01810"/>
    </source>
</evidence>
<dbReference type="CDD" id="cd20070">
    <property type="entry name" value="5TM_YidC_Alb3"/>
    <property type="match status" value="1"/>
</dbReference>
<feature type="transmembrane region" description="Helical" evidence="13">
    <location>
        <begin position="432"/>
        <end position="452"/>
    </location>
</feature>
<evidence type="ECO:0000256" key="6">
    <source>
        <dbReference type="ARBA" id="ARBA00022692"/>
    </source>
</evidence>
<evidence type="ECO:0000256" key="2">
    <source>
        <dbReference type="ARBA" id="ARBA00010527"/>
    </source>
</evidence>
<keyword evidence="7 13" id="KW-0653">Protein transport</keyword>
<keyword evidence="5 13" id="KW-1003">Cell membrane</keyword>
<dbReference type="CDD" id="cd19961">
    <property type="entry name" value="EcYidC-like_peri"/>
    <property type="match status" value="1"/>
</dbReference>
<organism evidence="16 17">
    <name type="scientific">Chlorobaculum thiosulfatiphilum</name>
    <name type="common">Chlorobium limicola f.sp. thiosulfatophilum</name>
    <dbReference type="NCBI Taxonomy" id="115852"/>
    <lineage>
        <taxon>Bacteria</taxon>
        <taxon>Pseudomonadati</taxon>
        <taxon>Chlorobiota</taxon>
        <taxon>Chlorobiia</taxon>
        <taxon>Chlorobiales</taxon>
        <taxon>Chlorobiaceae</taxon>
        <taxon>Chlorobaculum</taxon>
    </lineage>
</organism>
<dbReference type="GO" id="GO:0051205">
    <property type="term" value="P:protein insertion into membrane"/>
    <property type="evidence" value="ECO:0007669"/>
    <property type="project" value="TreeGrafter"/>
</dbReference>
<dbReference type="PRINTS" id="PR00701">
    <property type="entry name" value="60KDINNERMP"/>
</dbReference>
<evidence type="ECO:0000313" key="16">
    <source>
        <dbReference type="EMBL" id="TNJ39519.1"/>
    </source>
</evidence>
<dbReference type="InterPro" id="IPR001708">
    <property type="entry name" value="YidC/ALB3/OXA1/COX18"/>
</dbReference>
<evidence type="ECO:0000256" key="8">
    <source>
        <dbReference type="ARBA" id="ARBA00022989"/>
    </source>
</evidence>
<evidence type="ECO:0000256" key="1">
    <source>
        <dbReference type="ARBA" id="ARBA00004429"/>
    </source>
</evidence>